<gene>
    <name evidence="1" type="ORF">LPB3_14985</name>
</gene>
<evidence type="ECO:0000313" key="2">
    <source>
        <dbReference type="Proteomes" id="UP000092584"/>
    </source>
</evidence>
<dbReference type="KEGG" id="pob:LPB03_14320"/>
<accession>A0A1B8TR27</accession>
<name>A0A1B8TR27_9FLAO</name>
<evidence type="ECO:0008006" key="3">
    <source>
        <dbReference type="Google" id="ProtNLM"/>
    </source>
</evidence>
<protein>
    <recommendedName>
        <fullName evidence="3">Lipoprotein</fullName>
    </recommendedName>
</protein>
<reference evidence="2" key="1">
    <citation type="submission" date="2016-02" db="EMBL/GenBank/DDBJ databases">
        <authorList>
            <person name="Shin S.-K."/>
            <person name="Yi H."/>
            <person name="Kim E."/>
        </authorList>
    </citation>
    <scope>NUCLEOTIDE SEQUENCE [LARGE SCALE GENOMIC DNA]</scope>
    <source>
        <strain evidence="2">LPB0003</strain>
    </source>
</reference>
<sequence length="169" mass="19286">MKKINNFTTKLPFYILIFFTAIFLQSCELFGDDNDDAPKLPEATQTGANTFAFKVNGKVINVTNTSKQTAIYQNEFIQFGAGGVYIIIENPLEINKNYLLKGKSSYYVDPNPELGCHYEFEDSYEGHVVFTKIDRTNYIVSGTFEFSTKTDNCDDIRITQGVFDMRYIP</sequence>
<dbReference type="EMBL" id="LSFM01000025">
    <property type="protein sequence ID" value="OBY62081.1"/>
    <property type="molecule type" value="Genomic_DNA"/>
</dbReference>
<organism evidence="1 2">
    <name type="scientific">Polaribacter vadi</name>
    <dbReference type="NCBI Taxonomy" id="1774273"/>
    <lineage>
        <taxon>Bacteria</taxon>
        <taxon>Pseudomonadati</taxon>
        <taxon>Bacteroidota</taxon>
        <taxon>Flavobacteriia</taxon>
        <taxon>Flavobacteriales</taxon>
        <taxon>Flavobacteriaceae</taxon>
    </lineage>
</organism>
<proteinExistence type="predicted"/>
<keyword evidence="2" id="KW-1185">Reference proteome</keyword>
<evidence type="ECO:0000313" key="1">
    <source>
        <dbReference type="EMBL" id="OBY62081.1"/>
    </source>
</evidence>
<dbReference type="Proteomes" id="UP000092584">
    <property type="component" value="Unassembled WGS sequence"/>
</dbReference>
<dbReference type="OrthoDB" id="881763at2"/>
<dbReference type="AlphaFoldDB" id="A0A1B8TR27"/>
<dbReference type="STRING" id="1774273.LPB03_14320"/>
<comment type="caution">
    <text evidence="1">The sequence shown here is derived from an EMBL/GenBank/DDBJ whole genome shotgun (WGS) entry which is preliminary data.</text>
</comment>
<dbReference type="PROSITE" id="PS51257">
    <property type="entry name" value="PROKAR_LIPOPROTEIN"/>
    <property type="match status" value="1"/>
</dbReference>
<dbReference type="RefSeq" id="WP_065320434.1">
    <property type="nucleotide sequence ID" value="NZ_CP017477.1"/>
</dbReference>